<dbReference type="PROSITE" id="PS50002">
    <property type="entry name" value="SH3"/>
    <property type="match status" value="1"/>
</dbReference>
<dbReference type="InterPro" id="IPR013761">
    <property type="entry name" value="SAM/pointed_sf"/>
</dbReference>
<feature type="domain" description="SAM" evidence="8">
    <location>
        <begin position="596"/>
        <end position="659"/>
    </location>
</feature>
<keyword evidence="3 4" id="KW-0040">ANK repeat</keyword>
<accession>A0A1I8I4N1</accession>
<evidence type="ECO:0000256" key="4">
    <source>
        <dbReference type="PROSITE-ProRule" id="PRU00023"/>
    </source>
</evidence>
<evidence type="ECO:0000256" key="6">
    <source>
        <dbReference type="SAM" id="MobiDB-lite"/>
    </source>
</evidence>
<dbReference type="Pfam" id="PF12796">
    <property type="entry name" value="Ank_2"/>
    <property type="match status" value="2"/>
</dbReference>
<dbReference type="Gene3D" id="1.10.150.50">
    <property type="entry name" value="Transcription Factor, Ets-1"/>
    <property type="match status" value="2"/>
</dbReference>
<evidence type="ECO:0000256" key="1">
    <source>
        <dbReference type="ARBA" id="ARBA00022443"/>
    </source>
</evidence>
<dbReference type="Gene3D" id="2.30.30.40">
    <property type="entry name" value="SH3 Domains"/>
    <property type="match status" value="1"/>
</dbReference>
<proteinExistence type="predicted"/>
<feature type="compositionally biased region" description="Low complexity" evidence="6">
    <location>
        <begin position="463"/>
        <end position="477"/>
    </location>
</feature>
<feature type="repeat" description="ANK" evidence="4">
    <location>
        <begin position="1"/>
        <end position="31"/>
    </location>
</feature>
<dbReference type="PROSITE" id="PS50088">
    <property type="entry name" value="ANK_REPEAT"/>
    <property type="match status" value="2"/>
</dbReference>
<name>A0A1I8I4N1_9PLAT</name>
<dbReference type="WBParaSite" id="maker-uti_cns_0009775-snap-gene-0.7-mRNA-1">
    <property type="protein sequence ID" value="maker-uti_cns_0009775-snap-gene-0.7-mRNA-1"/>
    <property type="gene ID" value="maker-uti_cns_0009775-snap-gene-0.7"/>
</dbReference>
<evidence type="ECO:0000313" key="9">
    <source>
        <dbReference type="Proteomes" id="UP000095280"/>
    </source>
</evidence>
<dbReference type="Gene3D" id="1.25.40.20">
    <property type="entry name" value="Ankyrin repeat-containing domain"/>
    <property type="match status" value="2"/>
</dbReference>
<sequence length="726" mass="75932">LTPLHVASYQGHFDSVHLLLKWNSSINAVAAGGQTPLHLACQGGHYDVVKLLLCNNADPMLRTEDGRTAFDAACEFGHFSIAQLLVSMKSVTGLLYEDCHFFTAADDAKEGTKRQQQNLPSCLHLTARNGHTDVLRLLLNQSGVNVNRLTAQGTCLHLAVAHGHLDAARLLLEIPPPLGPLRLDTVKLRLRTAAERAAQGVPAFVAGRQSHSSGSSIGSLGNSVGGSNGSVFMPAAGGPAIVLPYRPPRSNSLSLSCYGSDSLPRGIDPTLQNSNGQTAKDLITRDTPHARELNQMLSERLSAVEAVAVRDFCDLADPKSIAFRCGERLTVLERAGDIWKGYVTSQGLSRAGYFPSSAVQIQASRHQPEQRPPSGSNDASTGGRSLSVGSTSHPPLPSHLQQAGTGYFNHQAGRHSEGLVPCAIPQLPISTQTSAASTNSSDSAVVGIGAPSPPGISGGGSGNRNSAASLDSGRSSSHTATSCDSRVAFALPPQSSTASNSRLASTSTGAPVATSAAAGVSGGGVAGSAACTSTSRVGGSQDSGLGPRQSLVSTCSSGSLGSLPDDANSSVSSSTGDQLTIEPPYNPADWHRAGLSSEQQLEKFLNACQFGLYLDNFQEAGYDLATLIRCTPEDLNAVGLTDPKHRKRLRQELVRLANYLRLAALPDSIEEAAASAHPMDDVGQFCQRLGLSDCVADCLRQQGFALVQDLANMAWEDLEEIGVSKL</sequence>
<evidence type="ECO:0000256" key="5">
    <source>
        <dbReference type="PROSITE-ProRule" id="PRU00192"/>
    </source>
</evidence>
<feature type="region of interest" description="Disordered" evidence="6">
    <location>
        <begin position="360"/>
        <end position="403"/>
    </location>
</feature>
<dbReference type="Proteomes" id="UP000095280">
    <property type="component" value="Unplaced"/>
</dbReference>
<dbReference type="SUPFAM" id="SSF47769">
    <property type="entry name" value="SAM/Pointed domain"/>
    <property type="match status" value="1"/>
</dbReference>
<dbReference type="SMART" id="SM00454">
    <property type="entry name" value="SAM"/>
    <property type="match status" value="1"/>
</dbReference>
<dbReference type="InterPro" id="IPR001660">
    <property type="entry name" value="SAM"/>
</dbReference>
<dbReference type="InterPro" id="IPR001452">
    <property type="entry name" value="SH3_domain"/>
</dbReference>
<dbReference type="PROSITE" id="PS50105">
    <property type="entry name" value="SAM_DOMAIN"/>
    <property type="match status" value="1"/>
</dbReference>
<organism evidence="9 10">
    <name type="scientific">Macrostomum lignano</name>
    <dbReference type="NCBI Taxonomy" id="282301"/>
    <lineage>
        <taxon>Eukaryota</taxon>
        <taxon>Metazoa</taxon>
        <taxon>Spiralia</taxon>
        <taxon>Lophotrochozoa</taxon>
        <taxon>Platyhelminthes</taxon>
        <taxon>Rhabditophora</taxon>
        <taxon>Macrostomorpha</taxon>
        <taxon>Macrostomida</taxon>
        <taxon>Macrostomidae</taxon>
        <taxon>Macrostomum</taxon>
    </lineage>
</organism>
<evidence type="ECO:0000256" key="2">
    <source>
        <dbReference type="ARBA" id="ARBA00022737"/>
    </source>
</evidence>
<dbReference type="Pfam" id="PF00536">
    <property type="entry name" value="SAM_1"/>
    <property type="match status" value="1"/>
</dbReference>
<feature type="repeat" description="ANK" evidence="4">
    <location>
        <begin position="32"/>
        <end position="64"/>
    </location>
</feature>
<dbReference type="PANTHER" id="PTHR24174:SF16">
    <property type="entry name" value="CASKIN-2"/>
    <property type="match status" value="1"/>
</dbReference>
<feature type="region of interest" description="Disordered" evidence="6">
    <location>
        <begin position="531"/>
        <end position="586"/>
    </location>
</feature>
<feature type="region of interest" description="Disordered" evidence="6">
    <location>
        <begin position="433"/>
        <end position="481"/>
    </location>
</feature>
<evidence type="ECO:0000259" key="7">
    <source>
        <dbReference type="PROSITE" id="PS50002"/>
    </source>
</evidence>
<dbReference type="AlphaFoldDB" id="A0A1I8I4N1"/>
<protein>
    <submittedName>
        <fullName evidence="10">Caskin-2</fullName>
    </submittedName>
</protein>
<feature type="domain" description="SH3" evidence="7">
    <location>
        <begin position="301"/>
        <end position="364"/>
    </location>
</feature>
<dbReference type="SMART" id="SM00326">
    <property type="entry name" value="SH3"/>
    <property type="match status" value="1"/>
</dbReference>
<feature type="compositionally biased region" description="Polar residues" evidence="6">
    <location>
        <begin position="567"/>
        <end position="578"/>
    </location>
</feature>
<dbReference type="PANTHER" id="PTHR24174">
    <property type="entry name" value="ANKYRIN REPEAT AND STERILE ALPHA MOTIF DOMAIN-CONTAINING PROTEIN 1"/>
    <property type="match status" value="1"/>
</dbReference>
<dbReference type="SUPFAM" id="SSF48403">
    <property type="entry name" value="Ankyrin repeat"/>
    <property type="match status" value="1"/>
</dbReference>
<dbReference type="InterPro" id="IPR033635">
    <property type="entry name" value="ANKS1/Caskin"/>
</dbReference>
<dbReference type="PROSITE" id="PS50297">
    <property type="entry name" value="ANK_REP_REGION"/>
    <property type="match status" value="2"/>
</dbReference>
<evidence type="ECO:0000313" key="10">
    <source>
        <dbReference type="WBParaSite" id="maker-uti_cns_0009775-snap-gene-0.7-mRNA-1"/>
    </source>
</evidence>
<dbReference type="SMART" id="SM00248">
    <property type="entry name" value="ANK"/>
    <property type="match status" value="5"/>
</dbReference>
<evidence type="ECO:0000259" key="8">
    <source>
        <dbReference type="PROSITE" id="PS50105"/>
    </source>
</evidence>
<feature type="compositionally biased region" description="Low complexity" evidence="6">
    <location>
        <begin position="433"/>
        <end position="450"/>
    </location>
</feature>
<evidence type="ECO:0000256" key="3">
    <source>
        <dbReference type="ARBA" id="ARBA00023043"/>
    </source>
</evidence>
<dbReference type="InterPro" id="IPR036028">
    <property type="entry name" value="SH3-like_dom_sf"/>
</dbReference>
<keyword evidence="9" id="KW-1185">Reference proteome</keyword>
<dbReference type="InterPro" id="IPR002110">
    <property type="entry name" value="Ankyrin_rpt"/>
</dbReference>
<keyword evidence="2" id="KW-0677">Repeat</keyword>
<reference evidence="10" key="1">
    <citation type="submission" date="2016-11" db="UniProtKB">
        <authorList>
            <consortium name="WormBaseParasite"/>
        </authorList>
    </citation>
    <scope>IDENTIFICATION</scope>
</reference>
<dbReference type="InterPro" id="IPR036770">
    <property type="entry name" value="Ankyrin_rpt-contain_sf"/>
</dbReference>
<dbReference type="SUPFAM" id="SSF50044">
    <property type="entry name" value="SH3-domain"/>
    <property type="match status" value="1"/>
</dbReference>
<feature type="compositionally biased region" description="Polar residues" evidence="6">
    <location>
        <begin position="373"/>
        <end position="403"/>
    </location>
</feature>
<feature type="compositionally biased region" description="Polar residues" evidence="6">
    <location>
        <begin position="550"/>
        <end position="560"/>
    </location>
</feature>
<keyword evidence="1 5" id="KW-0728">SH3 domain</keyword>